<feature type="transmembrane region" description="Helical" evidence="6">
    <location>
        <begin position="193"/>
        <end position="214"/>
    </location>
</feature>
<feature type="domain" description="EamA" evidence="7">
    <location>
        <begin position="17"/>
        <end position="149"/>
    </location>
</feature>
<dbReference type="Pfam" id="PF00892">
    <property type="entry name" value="EamA"/>
    <property type="match status" value="2"/>
</dbReference>
<feature type="transmembrane region" description="Helical" evidence="6">
    <location>
        <begin position="134"/>
        <end position="150"/>
    </location>
</feature>
<feature type="transmembrane region" description="Helical" evidence="6">
    <location>
        <begin position="75"/>
        <end position="97"/>
    </location>
</feature>
<dbReference type="Proteomes" id="UP000702544">
    <property type="component" value="Unassembled WGS sequence"/>
</dbReference>
<feature type="transmembrane region" description="Helical" evidence="6">
    <location>
        <begin position="284"/>
        <end position="302"/>
    </location>
</feature>
<keyword evidence="3 6" id="KW-0812">Transmembrane</keyword>
<feature type="transmembrane region" description="Helical" evidence="6">
    <location>
        <begin position="45"/>
        <end position="63"/>
    </location>
</feature>
<dbReference type="PANTHER" id="PTHR32322:SF2">
    <property type="entry name" value="EAMA DOMAIN-CONTAINING PROTEIN"/>
    <property type="match status" value="1"/>
</dbReference>
<feature type="transmembrane region" description="Helical" evidence="6">
    <location>
        <begin position="162"/>
        <end position="181"/>
    </location>
</feature>
<comment type="similarity">
    <text evidence="2">Belongs to the EamA transporter family.</text>
</comment>
<evidence type="ECO:0000256" key="4">
    <source>
        <dbReference type="ARBA" id="ARBA00022989"/>
    </source>
</evidence>
<evidence type="ECO:0000259" key="7">
    <source>
        <dbReference type="Pfam" id="PF00892"/>
    </source>
</evidence>
<dbReference type="InterPro" id="IPR037185">
    <property type="entry name" value="EmrE-like"/>
</dbReference>
<feature type="domain" description="EamA" evidence="7">
    <location>
        <begin position="163"/>
        <end position="301"/>
    </location>
</feature>
<evidence type="ECO:0000256" key="1">
    <source>
        <dbReference type="ARBA" id="ARBA00004141"/>
    </source>
</evidence>
<evidence type="ECO:0000313" key="9">
    <source>
        <dbReference type="Proteomes" id="UP000702544"/>
    </source>
</evidence>
<gene>
    <name evidence="8" type="ORF">GWO12_09435</name>
</gene>
<evidence type="ECO:0000256" key="6">
    <source>
        <dbReference type="SAM" id="Phobius"/>
    </source>
</evidence>
<dbReference type="InterPro" id="IPR000620">
    <property type="entry name" value="EamA_dom"/>
</dbReference>
<dbReference type="EMBL" id="JAACAK010000070">
    <property type="protein sequence ID" value="NIR75316.1"/>
    <property type="molecule type" value="Genomic_DNA"/>
</dbReference>
<accession>A0AAE5C9B5</accession>
<reference evidence="8 9" key="1">
    <citation type="submission" date="2020-01" db="EMBL/GenBank/DDBJ databases">
        <title>Genomes assembled from Gulf of Kutch pelagic sediment metagenomes.</title>
        <authorList>
            <person name="Chandrashekar M."/>
            <person name="Mahajan M.S."/>
            <person name="Dave K.J."/>
            <person name="Vatsa P."/>
            <person name="Nathani N.M."/>
        </authorList>
    </citation>
    <scope>NUCLEOTIDE SEQUENCE [LARGE SCALE GENOMIC DNA]</scope>
    <source>
        <strain evidence="8">KS3-K002</strain>
    </source>
</reference>
<evidence type="ECO:0000256" key="5">
    <source>
        <dbReference type="ARBA" id="ARBA00023136"/>
    </source>
</evidence>
<dbReference type="AlphaFoldDB" id="A0AAE5C9B5"/>
<keyword evidence="4 6" id="KW-1133">Transmembrane helix</keyword>
<dbReference type="PANTHER" id="PTHR32322">
    <property type="entry name" value="INNER MEMBRANE TRANSPORTER"/>
    <property type="match status" value="1"/>
</dbReference>
<feature type="transmembrane region" description="Helical" evidence="6">
    <location>
        <begin position="226"/>
        <end position="250"/>
    </location>
</feature>
<dbReference type="InterPro" id="IPR050638">
    <property type="entry name" value="AA-Vitamin_Transporters"/>
</dbReference>
<dbReference type="SUPFAM" id="SSF103481">
    <property type="entry name" value="Multidrug resistance efflux transporter EmrE"/>
    <property type="match status" value="2"/>
</dbReference>
<protein>
    <submittedName>
        <fullName evidence="8">EamA family transporter</fullName>
    </submittedName>
</protein>
<feature type="transmembrane region" description="Helical" evidence="6">
    <location>
        <begin position="15"/>
        <end position="39"/>
    </location>
</feature>
<comment type="subcellular location">
    <subcellularLocation>
        <location evidence="1">Membrane</location>
        <topology evidence="1">Multi-pass membrane protein</topology>
    </subcellularLocation>
</comment>
<comment type="caution">
    <text evidence="8">The sequence shown here is derived from an EMBL/GenBank/DDBJ whole genome shotgun (WGS) entry which is preliminary data.</text>
</comment>
<sequence>MSHARPVITDRPSRLAILAAFAAIYLVWGSTYLAIRFAVETLPPFLMTAVRFLIAGALMYAWARARGAPRPTASNWIATALVGTLMLAVGVGAVAWAEQSVPSGIAALIVAVGPLWMVLIDWLSFEGARPSSRVWAGIVLGFTGVALLVGPERLAGAGRIDVMGTVVIVVGTITWAYGSLYSRGTRLPSSATLAAGMEMCTGAAVLLLFGTAVGEWSRLELDGVSALSLASVAYLAVFGSIVALGAYLWLLRVTTPARIITHAYVNPAVALLLGWSLADEPLNVRTLTASAVIIAAVLIILGERRR</sequence>
<name>A0AAE5C9B5_9BACT</name>
<evidence type="ECO:0000256" key="3">
    <source>
        <dbReference type="ARBA" id="ARBA00022692"/>
    </source>
</evidence>
<proteinExistence type="inferred from homology"/>
<keyword evidence="5 6" id="KW-0472">Membrane</keyword>
<feature type="transmembrane region" description="Helical" evidence="6">
    <location>
        <begin position="103"/>
        <end position="122"/>
    </location>
</feature>
<evidence type="ECO:0000313" key="8">
    <source>
        <dbReference type="EMBL" id="NIR75316.1"/>
    </source>
</evidence>
<organism evidence="8 9">
    <name type="scientific">Candidatus Kutchimonas denitrificans</name>
    <dbReference type="NCBI Taxonomy" id="3056748"/>
    <lineage>
        <taxon>Bacteria</taxon>
        <taxon>Pseudomonadati</taxon>
        <taxon>Gemmatimonadota</taxon>
        <taxon>Gemmatimonadia</taxon>
        <taxon>Candidatus Palauibacterales</taxon>
        <taxon>Candidatus Palauibacteraceae</taxon>
        <taxon>Candidatus Kutchimonas</taxon>
    </lineage>
</organism>
<dbReference type="GO" id="GO:0016020">
    <property type="term" value="C:membrane"/>
    <property type="evidence" value="ECO:0007669"/>
    <property type="project" value="UniProtKB-SubCell"/>
</dbReference>
<feature type="transmembrane region" description="Helical" evidence="6">
    <location>
        <begin position="259"/>
        <end position="278"/>
    </location>
</feature>
<evidence type="ECO:0000256" key="2">
    <source>
        <dbReference type="ARBA" id="ARBA00007362"/>
    </source>
</evidence>